<name>A0A0F9GUV5_9ZZZZ</name>
<reference evidence="1" key="1">
    <citation type="journal article" date="2015" name="Nature">
        <title>Complex archaea that bridge the gap between prokaryotes and eukaryotes.</title>
        <authorList>
            <person name="Spang A."/>
            <person name="Saw J.H."/>
            <person name="Jorgensen S.L."/>
            <person name="Zaremba-Niedzwiedzka K."/>
            <person name="Martijn J."/>
            <person name="Lind A.E."/>
            <person name="van Eijk R."/>
            <person name="Schleper C."/>
            <person name="Guy L."/>
            <person name="Ettema T.J."/>
        </authorList>
    </citation>
    <scope>NUCLEOTIDE SEQUENCE</scope>
</reference>
<comment type="caution">
    <text evidence="1">The sequence shown here is derived from an EMBL/GenBank/DDBJ whole genome shotgun (WGS) entry which is preliminary data.</text>
</comment>
<protein>
    <submittedName>
        <fullName evidence="1">Uncharacterized protein</fullName>
    </submittedName>
</protein>
<dbReference type="EMBL" id="LAZR01018919">
    <property type="protein sequence ID" value="KKL94451.1"/>
    <property type="molecule type" value="Genomic_DNA"/>
</dbReference>
<accession>A0A0F9GUV5</accession>
<gene>
    <name evidence="1" type="ORF">LCGC14_1864500</name>
</gene>
<sequence length="185" mass="22198">MKNIKDINIERVEQKVDLILKILLDLCIYDVGYPYDYRYLSNYSDELALLYNLDVVKDKHKIQFPAIKEIKETQVKLRNLQEEYKTGNYVAKDKEDIKEQINNLKKKTKFLSRFQKNRERIEIDLKEVNKDAYNIQTYLELRKKVGLPEILEENFSVESDLDEVGYRLDKLKKGYHLESYDPENH</sequence>
<organism evidence="1">
    <name type="scientific">marine sediment metagenome</name>
    <dbReference type="NCBI Taxonomy" id="412755"/>
    <lineage>
        <taxon>unclassified sequences</taxon>
        <taxon>metagenomes</taxon>
        <taxon>ecological metagenomes</taxon>
    </lineage>
</organism>
<evidence type="ECO:0000313" key="1">
    <source>
        <dbReference type="EMBL" id="KKL94451.1"/>
    </source>
</evidence>
<dbReference type="AlphaFoldDB" id="A0A0F9GUV5"/>
<proteinExistence type="predicted"/>